<dbReference type="Pfam" id="PF09037">
    <property type="entry name" value="Sulphotransf"/>
    <property type="match status" value="1"/>
</dbReference>
<dbReference type="InterPro" id="IPR027417">
    <property type="entry name" value="P-loop_NTPase"/>
</dbReference>
<feature type="domain" description="Sulphotransferase Stf0" evidence="1">
    <location>
        <begin position="78"/>
        <end position="207"/>
    </location>
</feature>
<evidence type="ECO:0000313" key="2">
    <source>
        <dbReference type="EMBL" id="MDI7923416.1"/>
    </source>
</evidence>
<reference evidence="2" key="1">
    <citation type="submission" date="2022-03" db="EMBL/GenBank/DDBJ databases">
        <title>Fererhizobium litorale gen. nov., sp. nov., isolated from sandy sediments of the Sea of Japan seashore.</title>
        <authorList>
            <person name="Romanenko L."/>
            <person name="Kurilenko V."/>
            <person name="Otstavnykh N."/>
            <person name="Svetashev V."/>
            <person name="Tekutyeva L."/>
            <person name="Isaeva M."/>
            <person name="Mikhailov V."/>
        </authorList>
    </citation>
    <scope>NUCLEOTIDE SEQUENCE</scope>
    <source>
        <strain evidence="2">KMM 9576</strain>
    </source>
</reference>
<dbReference type="SUPFAM" id="SSF52540">
    <property type="entry name" value="P-loop containing nucleoside triphosphate hydrolases"/>
    <property type="match status" value="1"/>
</dbReference>
<organism evidence="2 3">
    <name type="scientific">Ferirhizobium litorale</name>
    <dbReference type="NCBI Taxonomy" id="2927786"/>
    <lineage>
        <taxon>Bacteria</taxon>
        <taxon>Pseudomonadati</taxon>
        <taxon>Pseudomonadota</taxon>
        <taxon>Alphaproteobacteria</taxon>
        <taxon>Hyphomicrobiales</taxon>
        <taxon>Rhizobiaceae</taxon>
        <taxon>Ferirhizobium</taxon>
    </lineage>
</organism>
<dbReference type="PIRSF" id="PIRSF021497">
    <property type="entry name" value="Sulphotransferase_Stf0"/>
    <property type="match status" value="1"/>
</dbReference>
<evidence type="ECO:0000259" key="1">
    <source>
        <dbReference type="Pfam" id="PF09037"/>
    </source>
</evidence>
<dbReference type="RefSeq" id="WP_311794481.1">
    <property type="nucleotide sequence ID" value="NZ_JALDYZ010000008.1"/>
</dbReference>
<proteinExistence type="predicted"/>
<dbReference type="InterPro" id="IPR015124">
    <property type="entry name" value="Stf0"/>
</dbReference>
<dbReference type="Proteomes" id="UP001161580">
    <property type="component" value="Unassembled WGS sequence"/>
</dbReference>
<gene>
    <name evidence="2" type="ORF">MRS75_15135</name>
</gene>
<accession>A0AAE3QEB5</accession>
<sequence>MLSEGRSGTNWLNSIADSTKQMGRSGEWLARHRLEQYRSKPSVDEILVKTKTDNDRFAIKLFPKHVREYQDRWGEDFIKEVASRHEVALVHLERRDKIAQAISMARARMTGQWSSRRETGSSENYDFRAIARELFLISQSDAFWRAYLAARNWSHVHFYYEDLVSDPQPYFAFLADKLDVPEVTEFKSHRTIQRDQVSEEWRRRFFEDAQSANLTQDARPQPTPRTIRNFVRFLAGAL</sequence>
<dbReference type="AlphaFoldDB" id="A0AAE3QEB5"/>
<dbReference type="InterPro" id="IPR024628">
    <property type="entry name" value="Sulfotransferase_Stf0_dom"/>
</dbReference>
<dbReference type="Gene3D" id="3.40.50.300">
    <property type="entry name" value="P-loop containing nucleotide triphosphate hydrolases"/>
    <property type="match status" value="1"/>
</dbReference>
<dbReference type="GO" id="GO:0016740">
    <property type="term" value="F:transferase activity"/>
    <property type="evidence" value="ECO:0007669"/>
    <property type="project" value="InterPro"/>
</dbReference>
<evidence type="ECO:0000313" key="3">
    <source>
        <dbReference type="Proteomes" id="UP001161580"/>
    </source>
</evidence>
<keyword evidence="3" id="KW-1185">Reference proteome</keyword>
<name>A0AAE3QEB5_9HYPH</name>
<dbReference type="EMBL" id="JALDYZ010000008">
    <property type="protein sequence ID" value="MDI7923416.1"/>
    <property type="molecule type" value="Genomic_DNA"/>
</dbReference>
<protein>
    <submittedName>
        <fullName evidence="2">Stf0 family sulfotransferase</fullName>
    </submittedName>
</protein>
<comment type="caution">
    <text evidence="2">The sequence shown here is derived from an EMBL/GenBank/DDBJ whole genome shotgun (WGS) entry which is preliminary data.</text>
</comment>